<dbReference type="SUPFAM" id="SSF103473">
    <property type="entry name" value="MFS general substrate transporter"/>
    <property type="match status" value="1"/>
</dbReference>
<feature type="compositionally biased region" description="Low complexity" evidence="3">
    <location>
        <begin position="41"/>
        <end position="59"/>
    </location>
</feature>
<feature type="compositionally biased region" description="Low complexity" evidence="3">
    <location>
        <begin position="19"/>
        <end position="30"/>
    </location>
</feature>
<sequence>MNTGEKDTSVAQHQHSNLGSVSGSGSGPPSEKGHDGPSPRASPQEPAANSPSSSPRAGPAFPPPPNGGLEAWLHVLGGFMLFFNTWGILTSFGVFQTYYESGELFQRPSSDISWIGSIQAFLVQFSGIASGPIYDRGYLRTLLVAGAFCIVFGHMMLSLATQYWQVVLAQGVCVGVGMGCLFVPCISVLPTYFSSRIGFAIGVASSGTSLGGVIYPIVVHRLLKLVGFSWSVRVVGFIALATLAVPVGVMRMRVKPAKPRAVIDWTAFTDLPYMWFALATMIGFMGLAAFQFYFSFYSANQKLTTRDLAFYLVAIYNAASAAGRIIPNAMSDKVGPFNILAPCILFTGVIYFCAIATHTSAGIVVVTAFGGFCSGVFTAMPPVCFAALIKDKSRIGTRIGMGFAMTSFGLLVGGPGGGAILGRTEPLHWLRLWIFAGVTASVAGLMYTALRVARSGFKLVVKA</sequence>
<evidence type="ECO:0000256" key="3">
    <source>
        <dbReference type="SAM" id="MobiDB-lite"/>
    </source>
</evidence>
<feature type="compositionally biased region" description="Polar residues" evidence="3">
    <location>
        <begin position="9"/>
        <end position="18"/>
    </location>
</feature>
<keyword evidence="4" id="KW-0812">Transmembrane</keyword>
<feature type="transmembrane region" description="Helical" evidence="4">
    <location>
        <begin position="432"/>
        <end position="450"/>
    </location>
</feature>
<feature type="transmembrane region" description="Helical" evidence="4">
    <location>
        <begin position="138"/>
        <end position="157"/>
    </location>
</feature>
<feature type="transmembrane region" description="Helical" evidence="4">
    <location>
        <begin position="401"/>
        <end position="420"/>
    </location>
</feature>
<dbReference type="GO" id="GO:0016020">
    <property type="term" value="C:membrane"/>
    <property type="evidence" value="ECO:0007669"/>
    <property type="project" value="UniProtKB-SubCell"/>
</dbReference>
<proteinExistence type="inferred from homology"/>
<dbReference type="InterPro" id="IPR050327">
    <property type="entry name" value="Proton-linked_MCT"/>
</dbReference>
<feature type="transmembrane region" description="Helical" evidence="4">
    <location>
        <begin position="363"/>
        <end position="389"/>
    </location>
</feature>
<feature type="transmembrane region" description="Helical" evidence="4">
    <location>
        <begin position="230"/>
        <end position="252"/>
    </location>
</feature>
<comment type="similarity">
    <text evidence="2">Belongs to the major facilitator superfamily. Monocarboxylate porter (TC 2.A.1.13) family.</text>
</comment>
<accession>A0AAJ0C400</accession>
<dbReference type="InterPro" id="IPR036259">
    <property type="entry name" value="MFS_trans_sf"/>
</dbReference>
<feature type="transmembrane region" description="Helical" evidence="4">
    <location>
        <begin position="308"/>
        <end position="327"/>
    </location>
</feature>
<organism evidence="5 6">
    <name type="scientific">Phialemonium atrogriseum</name>
    <dbReference type="NCBI Taxonomy" id="1093897"/>
    <lineage>
        <taxon>Eukaryota</taxon>
        <taxon>Fungi</taxon>
        <taxon>Dikarya</taxon>
        <taxon>Ascomycota</taxon>
        <taxon>Pezizomycotina</taxon>
        <taxon>Sordariomycetes</taxon>
        <taxon>Sordariomycetidae</taxon>
        <taxon>Cephalothecales</taxon>
        <taxon>Cephalothecaceae</taxon>
        <taxon>Phialemonium</taxon>
    </lineage>
</organism>
<dbReference type="GeneID" id="85308377"/>
<feature type="transmembrane region" description="Helical" evidence="4">
    <location>
        <begin position="339"/>
        <end position="357"/>
    </location>
</feature>
<gene>
    <name evidence="5" type="ORF">QBC33DRAFT_471037</name>
</gene>
<evidence type="ECO:0000256" key="2">
    <source>
        <dbReference type="ARBA" id="ARBA00006727"/>
    </source>
</evidence>
<keyword evidence="4" id="KW-0472">Membrane</keyword>
<feature type="transmembrane region" description="Helical" evidence="4">
    <location>
        <begin position="112"/>
        <end position="131"/>
    </location>
</feature>
<dbReference type="RefSeq" id="XP_060284502.1">
    <property type="nucleotide sequence ID" value="XM_060425190.1"/>
</dbReference>
<evidence type="ECO:0000313" key="5">
    <source>
        <dbReference type="EMBL" id="KAK1768289.1"/>
    </source>
</evidence>
<dbReference type="Pfam" id="PF07690">
    <property type="entry name" value="MFS_1"/>
    <property type="match status" value="1"/>
</dbReference>
<keyword evidence="6" id="KW-1185">Reference proteome</keyword>
<comment type="subcellular location">
    <subcellularLocation>
        <location evidence="1">Membrane</location>
        <topology evidence="1">Multi-pass membrane protein</topology>
    </subcellularLocation>
</comment>
<dbReference type="PANTHER" id="PTHR11360">
    <property type="entry name" value="MONOCARBOXYLATE TRANSPORTER"/>
    <property type="match status" value="1"/>
</dbReference>
<dbReference type="InterPro" id="IPR011701">
    <property type="entry name" value="MFS"/>
</dbReference>
<dbReference type="PANTHER" id="PTHR11360:SF234">
    <property type="entry name" value="MFS-TYPE TRANSPORTER DBAD-RELATED"/>
    <property type="match status" value="1"/>
</dbReference>
<protein>
    <submittedName>
        <fullName evidence="5">Major facilitator superfamily domain-containing protein</fullName>
    </submittedName>
</protein>
<dbReference type="Proteomes" id="UP001244011">
    <property type="component" value="Unassembled WGS sequence"/>
</dbReference>
<feature type="transmembrane region" description="Helical" evidence="4">
    <location>
        <begin position="273"/>
        <end position="296"/>
    </location>
</feature>
<evidence type="ECO:0000313" key="6">
    <source>
        <dbReference type="Proteomes" id="UP001244011"/>
    </source>
</evidence>
<feature type="transmembrane region" description="Helical" evidence="4">
    <location>
        <begin position="163"/>
        <end position="185"/>
    </location>
</feature>
<dbReference type="Gene3D" id="1.20.1250.20">
    <property type="entry name" value="MFS general substrate transporter like domains"/>
    <property type="match status" value="2"/>
</dbReference>
<dbReference type="GO" id="GO:0022857">
    <property type="term" value="F:transmembrane transporter activity"/>
    <property type="evidence" value="ECO:0007669"/>
    <property type="project" value="InterPro"/>
</dbReference>
<keyword evidence="4" id="KW-1133">Transmembrane helix</keyword>
<feature type="transmembrane region" description="Helical" evidence="4">
    <location>
        <begin position="71"/>
        <end position="92"/>
    </location>
</feature>
<dbReference type="AlphaFoldDB" id="A0AAJ0C400"/>
<evidence type="ECO:0000256" key="4">
    <source>
        <dbReference type="SAM" id="Phobius"/>
    </source>
</evidence>
<feature type="region of interest" description="Disordered" evidence="3">
    <location>
        <begin position="1"/>
        <end position="63"/>
    </location>
</feature>
<name>A0AAJ0C400_9PEZI</name>
<dbReference type="EMBL" id="MU839006">
    <property type="protein sequence ID" value="KAK1768289.1"/>
    <property type="molecule type" value="Genomic_DNA"/>
</dbReference>
<comment type="caution">
    <text evidence="5">The sequence shown here is derived from an EMBL/GenBank/DDBJ whole genome shotgun (WGS) entry which is preliminary data.</text>
</comment>
<reference evidence="5" key="1">
    <citation type="submission" date="2023-06" db="EMBL/GenBank/DDBJ databases">
        <title>Genome-scale phylogeny and comparative genomics of the fungal order Sordariales.</title>
        <authorList>
            <consortium name="Lawrence Berkeley National Laboratory"/>
            <person name="Hensen N."/>
            <person name="Bonometti L."/>
            <person name="Westerberg I."/>
            <person name="Brannstrom I.O."/>
            <person name="Guillou S."/>
            <person name="Cros-Aarteil S."/>
            <person name="Calhoun S."/>
            <person name="Haridas S."/>
            <person name="Kuo A."/>
            <person name="Mondo S."/>
            <person name="Pangilinan J."/>
            <person name="Riley R."/>
            <person name="Labutti K."/>
            <person name="Andreopoulos B."/>
            <person name="Lipzen A."/>
            <person name="Chen C."/>
            <person name="Yanf M."/>
            <person name="Daum C."/>
            <person name="Ng V."/>
            <person name="Clum A."/>
            <person name="Steindorff A."/>
            <person name="Ohm R."/>
            <person name="Martin F."/>
            <person name="Silar P."/>
            <person name="Natvig D."/>
            <person name="Lalanne C."/>
            <person name="Gautier V."/>
            <person name="Ament-Velasquez S.L."/>
            <person name="Kruys A."/>
            <person name="Hutchinson M.I."/>
            <person name="Powell A.J."/>
            <person name="Barry K."/>
            <person name="Miller A.N."/>
            <person name="Grigoriev I.V."/>
            <person name="Debuchy R."/>
            <person name="Gladieux P."/>
            <person name="Thoren M.H."/>
            <person name="Johannesson H."/>
        </authorList>
    </citation>
    <scope>NUCLEOTIDE SEQUENCE</scope>
    <source>
        <strain evidence="5">8032-3</strain>
    </source>
</reference>
<feature type="transmembrane region" description="Helical" evidence="4">
    <location>
        <begin position="197"/>
        <end position="218"/>
    </location>
</feature>
<evidence type="ECO:0000256" key="1">
    <source>
        <dbReference type="ARBA" id="ARBA00004141"/>
    </source>
</evidence>